<comment type="caution">
    <text evidence="2">The sequence shown here is derived from an EMBL/GenBank/DDBJ whole genome shotgun (WGS) entry which is preliminary data.</text>
</comment>
<feature type="domain" description="Beta-lactamase-related" evidence="1">
    <location>
        <begin position="14"/>
        <end position="353"/>
    </location>
</feature>
<reference evidence="2" key="1">
    <citation type="journal article" date="2021" name="PeerJ">
        <title>Extensive microbial diversity within the chicken gut microbiome revealed by metagenomics and culture.</title>
        <authorList>
            <person name="Gilroy R."/>
            <person name="Ravi A."/>
            <person name="Getino M."/>
            <person name="Pursley I."/>
            <person name="Horton D.L."/>
            <person name="Alikhan N.F."/>
            <person name="Baker D."/>
            <person name="Gharbi K."/>
            <person name="Hall N."/>
            <person name="Watson M."/>
            <person name="Adriaenssens E.M."/>
            <person name="Foster-Nyarko E."/>
            <person name="Jarju S."/>
            <person name="Secka A."/>
            <person name="Antonio M."/>
            <person name="Oren A."/>
            <person name="Chaudhuri R.R."/>
            <person name="La Ragione R."/>
            <person name="Hildebrand F."/>
            <person name="Pallen M.J."/>
        </authorList>
    </citation>
    <scope>NUCLEOTIDE SEQUENCE</scope>
    <source>
        <strain evidence="2">1345</strain>
    </source>
</reference>
<gene>
    <name evidence="2" type="ORF">H9729_00130</name>
</gene>
<evidence type="ECO:0000259" key="1">
    <source>
        <dbReference type="Pfam" id="PF00144"/>
    </source>
</evidence>
<proteinExistence type="predicted"/>
<dbReference type="PANTHER" id="PTHR43283:SF3">
    <property type="entry name" value="BETA-LACTAMASE FAMILY PROTEIN (AFU_ORTHOLOGUE AFUA_5G07500)"/>
    <property type="match status" value="1"/>
</dbReference>
<dbReference type="Gene3D" id="3.40.710.10">
    <property type="entry name" value="DD-peptidase/beta-lactamase superfamily"/>
    <property type="match status" value="1"/>
</dbReference>
<evidence type="ECO:0000313" key="2">
    <source>
        <dbReference type="EMBL" id="HIY96076.1"/>
    </source>
</evidence>
<dbReference type="InterPro" id="IPR001466">
    <property type="entry name" value="Beta-lactam-related"/>
</dbReference>
<reference evidence="2" key="2">
    <citation type="submission" date="2021-04" db="EMBL/GenBank/DDBJ databases">
        <authorList>
            <person name="Gilroy R."/>
        </authorList>
    </citation>
    <scope>NUCLEOTIDE SEQUENCE</scope>
    <source>
        <strain evidence="2">1345</strain>
    </source>
</reference>
<organism evidence="2 3">
    <name type="scientific">Candidatus Borkfalkia excrementigallinarum</name>
    <dbReference type="NCBI Taxonomy" id="2838506"/>
    <lineage>
        <taxon>Bacteria</taxon>
        <taxon>Bacillati</taxon>
        <taxon>Bacillota</taxon>
        <taxon>Clostridia</taxon>
        <taxon>Christensenellales</taxon>
        <taxon>Christensenellaceae</taxon>
        <taxon>Candidatus Borkfalkia</taxon>
    </lineage>
</organism>
<dbReference type="EMBL" id="DXCQ01000002">
    <property type="protein sequence ID" value="HIY96076.1"/>
    <property type="molecule type" value="Genomic_DNA"/>
</dbReference>
<accession>A0A9D2CRZ0</accession>
<dbReference type="InterPro" id="IPR012338">
    <property type="entry name" value="Beta-lactam/transpept-like"/>
</dbReference>
<name>A0A9D2CRZ0_9FIRM</name>
<sequence>MRKFDAVRAWLDGQAKSKVYGAAAAVSVNGERVFTGYAGFSDADGRYPVGEHTAFRLASMTKPVTAAAILLCLQRGLLRLDDKVSDYIPAFGEMYVAEKAQNGWVRGRRAEPITLRRLLTHTSGLGSGAYGDSVYGSVKPRSGDTLQSAAGRYAGCFLDFMPGTAQYYSAVLAFDVLAAVVERATGADYGSFVKKEIFLPLGMERTSYRLSDFSPCDLARTCACKDGVLTPEPLHSAFEDFPAGYTGGGAGLVSTLNDYMLFAEELLRALSGKGRILSRESAAEMSRPQLSKEIEGISDFYNWGLGVRALAAQCEWQPLPAGSFGWSGAYGTHFWVDPAGGAVAVYMHNSRTFGGAGAPHTLEFERLVCEALEREFNG</sequence>
<dbReference type="InterPro" id="IPR050789">
    <property type="entry name" value="Diverse_Enzym_Activities"/>
</dbReference>
<dbReference type="Pfam" id="PF00144">
    <property type="entry name" value="Beta-lactamase"/>
    <property type="match status" value="1"/>
</dbReference>
<dbReference type="Proteomes" id="UP000886750">
    <property type="component" value="Unassembled WGS sequence"/>
</dbReference>
<evidence type="ECO:0000313" key="3">
    <source>
        <dbReference type="Proteomes" id="UP000886750"/>
    </source>
</evidence>
<dbReference type="AlphaFoldDB" id="A0A9D2CRZ0"/>
<dbReference type="SUPFAM" id="SSF56601">
    <property type="entry name" value="beta-lactamase/transpeptidase-like"/>
    <property type="match status" value="1"/>
</dbReference>
<dbReference type="PANTHER" id="PTHR43283">
    <property type="entry name" value="BETA-LACTAMASE-RELATED"/>
    <property type="match status" value="1"/>
</dbReference>
<protein>
    <submittedName>
        <fullName evidence="2">Beta-lactamase family protein</fullName>
    </submittedName>
</protein>